<evidence type="ECO:0000313" key="1">
    <source>
        <dbReference type="EMBL" id="MQL54048.1"/>
    </source>
</evidence>
<feature type="non-terminal residue" evidence="1">
    <location>
        <position position="1"/>
    </location>
</feature>
<dbReference type="AlphaFoldDB" id="A0A6N7IY02"/>
<proteinExistence type="predicted"/>
<organism evidence="1 2">
    <name type="scientific">Desulfofundulus thermobenzoicus</name>
    <dbReference type="NCBI Taxonomy" id="29376"/>
    <lineage>
        <taxon>Bacteria</taxon>
        <taxon>Bacillati</taxon>
        <taxon>Bacillota</taxon>
        <taxon>Clostridia</taxon>
        <taxon>Eubacteriales</taxon>
        <taxon>Peptococcaceae</taxon>
        <taxon>Desulfofundulus</taxon>
    </lineage>
</organism>
<dbReference type="Proteomes" id="UP000441717">
    <property type="component" value="Unassembled WGS sequence"/>
</dbReference>
<name>A0A6N7IY02_9FIRM</name>
<gene>
    <name evidence="1" type="ORF">GFC01_17670</name>
</gene>
<dbReference type="EMBL" id="WHYR01000132">
    <property type="protein sequence ID" value="MQL54048.1"/>
    <property type="molecule type" value="Genomic_DNA"/>
</dbReference>
<keyword evidence="2" id="KW-1185">Reference proteome</keyword>
<accession>A0A6N7IY02</accession>
<reference evidence="1 2" key="1">
    <citation type="submission" date="2019-10" db="EMBL/GenBank/DDBJ databases">
        <title>Comparative genomics of sulfur disproportionating microorganisms.</title>
        <authorList>
            <person name="Ward L.M."/>
            <person name="Bertran E."/>
            <person name="Johnston D."/>
        </authorList>
    </citation>
    <scope>NUCLEOTIDE SEQUENCE [LARGE SCALE GENOMIC DNA]</scope>
    <source>
        <strain evidence="1 2">DSM 14055</strain>
    </source>
</reference>
<protein>
    <submittedName>
        <fullName evidence="1">Transposase</fullName>
    </submittedName>
</protein>
<sequence length="117" mass="13614">VKPVWPAHTSTIGYWKYMQRYGIIIHHAAALVTARRAIGFKERITGELKAKIQAVKEKLNRKVYSLPGEGKGMTRKVKRLFKRLEEKISVHNGLTRFKQESFRTVWHDLKQLALSSR</sequence>
<evidence type="ECO:0000313" key="2">
    <source>
        <dbReference type="Proteomes" id="UP000441717"/>
    </source>
</evidence>
<comment type="caution">
    <text evidence="1">The sequence shown here is derived from an EMBL/GenBank/DDBJ whole genome shotgun (WGS) entry which is preliminary data.</text>
</comment>